<keyword evidence="1" id="KW-1133">Transmembrane helix</keyword>
<evidence type="ECO:0000256" key="1">
    <source>
        <dbReference type="SAM" id="Phobius"/>
    </source>
</evidence>
<feature type="transmembrane region" description="Helical" evidence="1">
    <location>
        <begin position="215"/>
        <end position="235"/>
    </location>
</feature>
<sequence length="288" mass="32202">MLTPASTSILIWILWALLILPLAALRILQGRNTPKYRGSTWLAILYFLGVLGCFGIAICFSVAFDGFGRRPFGAIVDWEGRVRYYIYIATNLHLYTSYILQCLTLQLLTLTLSRHTPHLTTLSPLIPLTLTTLYWLATATTILGFIASVCLEIFYCKGSNWRYLDRDPRRCPVWWSRTPLNAVAGVQFAAMVMLFITGVIVVVKVPRRKERVPGVVLGGAAMAAAIVMVIVRFALVNANVTSPLEDGWDVLAPLRVVEAIEVMGCIRCRRRRGEVRGRRKEVSGGMIE</sequence>
<accession>A0A4S2MIR2</accession>
<dbReference type="EMBL" id="ML220166">
    <property type="protein sequence ID" value="TGZ76800.1"/>
    <property type="molecule type" value="Genomic_DNA"/>
</dbReference>
<feature type="transmembrane region" description="Helical" evidence="1">
    <location>
        <begin position="182"/>
        <end position="203"/>
    </location>
</feature>
<keyword evidence="1" id="KW-0472">Membrane</keyword>
<dbReference type="AlphaFoldDB" id="A0A4S2MIR2"/>
<gene>
    <name evidence="2" type="ORF">EX30DRAFT_228085</name>
</gene>
<evidence type="ECO:0000313" key="3">
    <source>
        <dbReference type="Proteomes" id="UP000298138"/>
    </source>
</evidence>
<feature type="transmembrane region" description="Helical" evidence="1">
    <location>
        <begin position="40"/>
        <end position="64"/>
    </location>
</feature>
<name>A0A4S2MIR2_9PEZI</name>
<proteinExistence type="predicted"/>
<dbReference type="Proteomes" id="UP000298138">
    <property type="component" value="Unassembled WGS sequence"/>
</dbReference>
<keyword evidence="1" id="KW-0812">Transmembrane</keyword>
<organism evidence="2 3">
    <name type="scientific">Ascodesmis nigricans</name>
    <dbReference type="NCBI Taxonomy" id="341454"/>
    <lineage>
        <taxon>Eukaryota</taxon>
        <taxon>Fungi</taxon>
        <taxon>Dikarya</taxon>
        <taxon>Ascomycota</taxon>
        <taxon>Pezizomycotina</taxon>
        <taxon>Pezizomycetes</taxon>
        <taxon>Pezizales</taxon>
        <taxon>Ascodesmidaceae</taxon>
        <taxon>Ascodesmis</taxon>
    </lineage>
</organism>
<feature type="transmembrane region" description="Helical" evidence="1">
    <location>
        <begin position="133"/>
        <end position="155"/>
    </location>
</feature>
<protein>
    <submittedName>
        <fullName evidence="2">Uncharacterized protein</fullName>
    </submittedName>
</protein>
<dbReference type="InParanoid" id="A0A4S2MIR2"/>
<evidence type="ECO:0000313" key="2">
    <source>
        <dbReference type="EMBL" id="TGZ76800.1"/>
    </source>
</evidence>
<feature type="transmembrane region" description="Helical" evidence="1">
    <location>
        <begin position="84"/>
        <end position="112"/>
    </location>
</feature>
<reference evidence="2 3" key="1">
    <citation type="submission" date="2019-04" db="EMBL/GenBank/DDBJ databases">
        <title>Comparative genomics and transcriptomics to analyze fruiting body development in filamentous ascomycetes.</title>
        <authorList>
            <consortium name="DOE Joint Genome Institute"/>
            <person name="Lutkenhaus R."/>
            <person name="Traeger S."/>
            <person name="Breuer J."/>
            <person name="Kuo A."/>
            <person name="Lipzen A."/>
            <person name="Pangilinan J."/>
            <person name="Dilworth D."/>
            <person name="Sandor L."/>
            <person name="Poggeler S."/>
            <person name="Barry K."/>
            <person name="Grigoriev I.V."/>
            <person name="Nowrousian M."/>
        </authorList>
    </citation>
    <scope>NUCLEOTIDE SEQUENCE [LARGE SCALE GENOMIC DNA]</scope>
    <source>
        <strain evidence="2 3">CBS 389.68</strain>
    </source>
</reference>
<feature type="transmembrane region" description="Helical" evidence="1">
    <location>
        <begin position="6"/>
        <end position="28"/>
    </location>
</feature>
<keyword evidence="3" id="KW-1185">Reference proteome</keyword>